<dbReference type="Proteomes" id="UP000183894">
    <property type="component" value="Unassembled WGS sequence"/>
</dbReference>
<dbReference type="EMBL" id="FOAD01000001">
    <property type="protein sequence ID" value="SEK72725.1"/>
    <property type="molecule type" value="Genomic_DNA"/>
</dbReference>
<comment type="catalytic activity">
    <reaction evidence="1">
        <text>chorismate = isochorismate</text>
        <dbReference type="Rhea" id="RHEA:18985"/>
        <dbReference type="ChEBI" id="CHEBI:29748"/>
        <dbReference type="ChEBI" id="CHEBI:29780"/>
        <dbReference type="EC" id="5.4.4.2"/>
    </reaction>
</comment>
<dbReference type="InterPro" id="IPR015890">
    <property type="entry name" value="Chorismate_C"/>
</dbReference>
<dbReference type="EC" id="5.4.4.2" evidence="3"/>
<evidence type="ECO:0000256" key="2">
    <source>
        <dbReference type="ARBA" id="ARBA00005297"/>
    </source>
</evidence>
<dbReference type="RefSeq" id="WP_074792560.1">
    <property type="nucleotide sequence ID" value="NZ_FOAD01000001.1"/>
</dbReference>
<evidence type="ECO:0000256" key="1">
    <source>
        <dbReference type="ARBA" id="ARBA00000799"/>
    </source>
</evidence>
<dbReference type="NCBIfam" id="TIGR00543">
    <property type="entry name" value="isochor_syn"/>
    <property type="match status" value="1"/>
</dbReference>
<evidence type="ECO:0000313" key="7">
    <source>
        <dbReference type="EMBL" id="SEK72725.1"/>
    </source>
</evidence>
<dbReference type="InterPro" id="IPR005801">
    <property type="entry name" value="ADC_synthase"/>
</dbReference>
<name>A0A1H7JH26_HALLR</name>
<dbReference type="InterPro" id="IPR004561">
    <property type="entry name" value="IsoChor_synthase"/>
</dbReference>
<comment type="similarity">
    <text evidence="2">Belongs to the isochorismate synthase family.</text>
</comment>
<feature type="domain" description="Chorismate-utilising enzyme C-terminal" evidence="6">
    <location>
        <begin position="177"/>
        <end position="429"/>
    </location>
</feature>
<dbReference type="OrthoDB" id="195185at2157"/>
<reference evidence="7 8" key="1">
    <citation type="submission" date="2016-10" db="EMBL/GenBank/DDBJ databases">
        <authorList>
            <person name="de Groot N.N."/>
        </authorList>
    </citation>
    <scope>NUCLEOTIDE SEQUENCE [LARGE SCALE GENOMIC DNA]</scope>
    <source>
        <strain evidence="7 8">CDM_5</strain>
    </source>
</reference>
<dbReference type="PANTHER" id="PTHR42839">
    <property type="entry name" value="ISOCHORISMATE SYNTHASE ENTC"/>
    <property type="match status" value="1"/>
</dbReference>
<dbReference type="Pfam" id="PF00425">
    <property type="entry name" value="Chorismate_bind"/>
    <property type="match status" value="1"/>
</dbReference>
<sequence length="441" mass="47215">MEPLRTDEVATSLVSRSARLSVPSVRAALTAVSRPRTLWTAPGEPTVVGGGAAVTVEADGPDRLSRVRERATELLDGADVDAPDVARPRFFGGLAFHEEATGRDPWADFPAARFVVPEVQLVFDDDEVWLTVTDAGADAGAVEARLDEVRADLDALSAVDPDGPPGVVGRHRTTSLDAWRESVDAAVSRIRAGDLRKVVLAQALDVELGRPASVPDLLARLGETYPECHRFLVEPATGASFLGATPERLVSLRGRDIETGALAGTTGRGDTDDEDAWLANELLASEKDNHEHELVAETIREQLDPLSAEVRVGERGIRKLATVQHLWTPIDATLERDEHVLSLVDALHPTPAVGGLPPADALGVIRETEPFDRGWYAAPVGWFDADGDGSFAVAIRSAVVAGSLATLFAGVGLVADSDPDAEWDEVQLKYRPILDELEREA</sequence>
<evidence type="ECO:0000313" key="8">
    <source>
        <dbReference type="Proteomes" id="UP000183894"/>
    </source>
</evidence>
<dbReference type="Gene3D" id="3.60.120.10">
    <property type="entry name" value="Anthranilate synthase"/>
    <property type="match status" value="1"/>
</dbReference>
<dbReference type="UniPathway" id="UPA00035">
    <property type="reaction ID" value="UER00040"/>
</dbReference>
<gene>
    <name evidence="7" type="ORF">SAMN04488691_1011169</name>
</gene>
<keyword evidence="4" id="KW-0413">Isomerase</keyword>
<protein>
    <recommendedName>
        <fullName evidence="3">isochorismate synthase</fullName>
        <ecNumber evidence="3">5.4.4.2</ecNumber>
    </recommendedName>
    <alternativeName>
        <fullName evidence="5">Isochorismate mutase</fullName>
    </alternativeName>
</protein>
<dbReference type="GO" id="GO:0000162">
    <property type="term" value="P:L-tryptophan biosynthetic process"/>
    <property type="evidence" value="ECO:0007669"/>
    <property type="project" value="UniProtKB-UniPathway"/>
</dbReference>
<dbReference type="SUPFAM" id="SSF56322">
    <property type="entry name" value="ADC synthase"/>
    <property type="match status" value="1"/>
</dbReference>
<dbReference type="AlphaFoldDB" id="A0A1H7JH26"/>
<evidence type="ECO:0000256" key="4">
    <source>
        <dbReference type="ARBA" id="ARBA00023235"/>
    </source>
</evidence>
<organism evidence="7 8">
    <name type="scientific">Haloferax larsenii</name>
    <dbReference type="NCBI Taxonomy" id="302484"/>
    <lineage>
        <taxon>Archaea</taxon>
        <taxon>Methanobacteriati</taxon>
        <taxon>Methanobacteriota</taxon>
        <taxon>Stenosarchaea group</taxon>
        <taxon>Halobacteria</taxon>
        <taxon>Halobacteriales</taxon>
        <taxon>Haloferacaceae</taxon>
        <taxon>Haloferax</taxon>
    </lineage>
</organism>
<dbReference type="PANTHER" id="PTHR42839:SF2">
    <property type="entry name" value="ISOCHORISMATE SYNTHASE ENTC"/>
    <property type="match status" value="1"/>
</dbReference>
<evidence type="ECO:0000256" key="3">
    <source>
        <dbReference type="ARBA" id="ARBA00012824"/>
    </source>
</evidence>
<proteinExistence type="inferred from homology"/>
<accession>A0A1H7JH26</accession>
<evidence type="ECO:0000259" key="6">
    <source>
        <dbReference type="Pfam" id="PF00425"/>
    </source>
</evidence>
<evidence type="ECO:0000256" key="5">
    <source>
        <dbReference type="ARBA" id="ARBA00041564"/>
    </source>
</evidence>
<dbReference type="GO" id="GO:0008909">
    <property type="term" value="F:isochorismate synthase activity"/>
    <property type="evidence" value="ECO:0007669"/>
    <property type="project" value="UniProtKB-EC"/>
</dbReference>